<dbReference type="InterPro" id="IPR036866">
    <property type="entry name" value="RibonucZ/Hydroxyglut_hydro"/>
</dbReference>
<keyword evidence="3 6" id="KW-0812">Transmembrane</keyword>
<sequence length="697" mass="74665">MAISVRAQALASSEISNYLGSSISLTLKVSTDPSRTAPKVSGQNYLESSWTFLATAVSLESSAGKYRLKVPIRVITSASGVGELLPGQRITAQASLIKSKEIRVAALALIRGEIEIASSPSFIAKGLGNIRLGLREISGEGNAGALIPGMVLGDTSKQSLEFKSDMRRSGLTHLTAVSGANFAIVSGFVLWCMQFIFRKFKYRIIATALSLIFFIGLVRPSPSVLRAAAMAAVVLFALSRKRSADSLPALGFAIAAVVIADPWQARDFGFALSVLATGGLLLIAPKLIKAFSKFLPNLFAQALAPPIAAIIFCSPVIVALSGFLSPMSILANLFAAPAVAPITVFGFVAALIEPIFPALAQLFIFLVRPLAAFITWIASWTADFPVIELGVGIVGSLIVIALLIGIWIFRVFIKRRRKIILILLICLLAANSWLTRFPGIDWQVGNCDVGQGDAMVINLGNHSGVVIDVGPDPALINKCLKQFGISRIPILVLTHFHADHVEGLSGLLNGRSVGQVWVSPQIDPAFESARVQEWLGDIPQLAVTAGYSVSIASKSGPINLTAIWPRLGAQDSPNNSSIVLSVSSSDFSLLAAGDIEPIAQAQLLQGVSEVDLYKVAHHGSRYQDQNFMEALSPEISIISVGKENSYGHPAPQTIQALSRIGSEVYRTDQDGALAINARRHRFKVRQSQRLFKFWQLG</sequence>
<dbReference type="Pfam" id="PF00753">
    <property type="entry name" value="Lactamase_B"/>
    <property type="match status" value="1"/>
</dbReference>
<dbReference type="Pfam" id="PF03772">
    <property type="entry name" value="Competence"/>
    <property type="match status" value="1"/>
</dbReference>
<feature type="transmembrane region" description="Helical" evidence="6">
    <location>
        <begin position="246"/>
        <end position="263"/>
    </location>
</feature>
<proteinExistence type="predicted"/>
<evidence type="ECO:0000256" key="6">
    <source>
        <dbReference type="SAM" id="Phobius"/>
    </source>
</evidence>
<keyword evidence="5 6" id="KW-0472">Membrane</keyword>
<dbReference type="InterPro" id="IPR001279">
    <property type="entry name" value="Metallo-B-lactamas"/>
</dbReference>
<accession>A0A094QV65</accession>
<dbReference type="PANTHER" id="PTHR30619">
    <property type="entry name" value="DNA INTERNALIZATION/COMPETENCE PROTEIN COMEC/REC2"/>
    <property type="match status" value="1"/>
</dbReference>
<evidence type="ECO:0000259" key="8">
    <source>
        <dbReference type="Pfam" id="PF03772"/>
    </source>
</evidence>
<comment type="subcellular location">
    <subcellularLocation>
        <location evidence="1">Cell membrane</location>
        <topology evidence="1">Multi-pass membrane protein</topology>
    </subcellularLocation>
</comment>
<evidence type="ECO:0000256" key="4">
    <source>
        <dbReference type="ARBA" id="ARBA00022989"/>
    </source>
</evidence>
<comment type="caution">
    <text evidence="9">The sequence shown here is derived from an EMBL/GenBank/DDBJ whole genome shotgun (WGS) entry which is preliminary data.</text>
</comment>
<feature type="domain" description="ComEC/Rec2-related protein" evidence="8">
    <location>
        <begin position="150"/>
        <end position="413"/>
    </location>
</feature>
<name>A0A094QV65_9ZZZZ</name>
<evidence type="ECO:0000259" key="7">
    <source>
        <dbReference type="Pfam" id="PF00753"/>
    </source>
</evidence>
<gene>
    <name evidence="9" type="ORF">GM50_9285</name>
</gene>
<feature type="transmembrane region" description="Helical" evidence="6">
    <location>
        <begin position="419"/>
        <end position="437"/>
    </location>
</feature>
<dbReference type="PANTHER" id="PTHR30619:SF1">
    <property type="entry name" value="RECOMBINATION PROTEIN 2"/>
    <property type="match status" value="1"/>
</dbReference>
<evidence type="ECO:0000256" key="3">
    <source>
        <dbReference type="ARBA" id="ARBA00022692"/>
    </source>
</evidence>
<evidence type="ECO:0000256" key="5">
    <source>
        <dbReference type="ARBA" id="ARBA00023136"/>
    </source>
</evidence>
<feature type="transmembrane region" description="Helical" evidence="6">
    <location>
        <begin position="171"/>
        <end position="193"/>
    </location>
</feature>
<evidence type="ECO:0008006" key="10">
    <source>
        <dbReference type="Google" id="ProtNLM"/>
    </source>
</evidence>
<evidence type="ECO:0000313" key="9">
    <source>
        <dbReference type="EMBL" id="KGA18226.1"/>
    </source>
</evidence>
<dbReference type="NCBIfam" id="TIGR00360">
    <property type="entry name" value="ComEC_N-term"/>
    <property type="match status" value="1"/>
</dbReference>
<evidence type="ECO:0000256" key="2">
    <source>
        <dbReference type="ARBA" id="ARBA00022475"/>
    </source>
</evidence>
<feature type="transmembrane region" description="Helical" evidence="6">
    <location>
        <begin position="300"/>
        <end position="323"/>
    </location>
</feature>
<feature type="transmembrane region" description="Helical" evidence="6">
    <location>
        <begin position="269"/>
        <end position="288"/>
    </location>
</feature>
<feature type="transmembrane region" description="Helical" evidence="6">
    <location>
        <begin position="223"/>
        <end position="239"/>
    </location>
</feature>
<dbReference type="AlphaFoldDB" id="A0A094QV65"/>
<dbReference type="InterPro" id="IPR052159">
    <property type="entry name" value="Competence_DNA_uptake"/>
</dbReference>
<protein>
    <recommendedName>
        <fullName evidence="10">Metallo-beta-lactamase domain-containing protein</fullName>
    </recommendedName>
</protein>
<feature type="transmembrane region" description="Helical" evidence="6">
    <location>
        <begin position="200"/>
        <end position="217"/>
    </location>
</feature>
<feature type="transmembrane region" description="Helical" evidence="6">
    <location>
        <begin position="359"/>
        <end position="378"/>
    </location>
</feature>
<dbReference type="EMBL" id="JNSK01000028">
    <property type="protein sequence ID" value="KGA18226.1"/>
    <property type="molecule type" value="Genomic_DNA"/>
</dbReference>
<evidence type="ECO:0000256" key="1">
    <source>
        <dbReference type="ARBA" id="ARBA00004651"/>
    </source>
</evidence>
<dbReference type="InterPro" id="IPR004477">
    <property type="entry name" value="ComEC_N"/>
</dbReference>
<reference evidence="9" key="1">
    <citation type="submission" date="2014-05" db="EMBL/GenBank/DDBJ databases">
        <title>Key roles for freshwater Actinobacteria revealed by deep metagenomic sequencing.</title>
        <authorList>
            <person name="Ghai R."/>
            <person name="Mizuno C.M."/>
            <person name="Picazo A."/>
            <person name="Camacho A."/>
            <person name="Rodriguez-Valera F."/>
        </authorList>
    </citation>
    <scope>NUCLEOTIDE SEQUENCE</scope>
</reference>
<keyword evidence="4 6" id="KW-1133">Transmembrane helix</keyword>
<feature type="transmembrane region" description="Helical" evidence="6">
    <location>
        <begin position="390"/>
        <end position="412"/>
    </location>
</feature>
<keyword evidence="2" id="KW-1003">Cell membrane</keyword>
<feature type="transmembrane region" description="Helical" evidence="6">
    <location>
        <begin position="329"/>
        <end position="352"/>
    </location>
</feature>
<dbReference type="SUPFAM" id="SSF56281">
    <property type="entry name" value="Metallo-hydrolase/oxidoreductase"/>
    <property type="match status" value="1"/>
</dbReference>
<dbReference type="Gene3D" id="3.60.15.10">
    <property type="entry name" value="Ribonuclease Z/Hydroxyacylglutathione hydrolase-like"/>
    <property type="match status" value="1"/>
</dbReference>
<feature type="domain" description="Metallo-beta-lactamase" evidence="7">
    <location>
        <begin position="448"/>
        <end position="625"/>
    </location>
</feature>
<organism evidence="9">
    <name type="scientific">freshwater metagenome</name>
    <dbReference type="NCBI Taxonomy" id="449393"/>
    <lineage>
        <taxon>unclassified sequences</taxon>
        <taxon>metagenomes</taxon>
        <taxon>ecological metagenomes</taxon>
    </lineage>
</organism>
<dbReference type="GO" id="GO:0005886">
    <property type="term" value="C:plasma membrane"/>
    <property type="evidence" value="ECO:0007669"/>
    <property type="project" value="UniProtKB-SubCell"/>
</dbReference>